<name>A0A8C0GIG9_CHEAB</name>
<dbReference type="Proteomes" id="UP000694404">
    <property type="component" value="Unplaced"/>
</dbReference>
<sequence length="153" mass="16546">MAERHVSNPCVTWLLPSSFPTARWCLVFWEVAGLCASRGAVCTGYGLCLSTQLQASWFCKLHKNTATQSVPVPLQQQSASRCVPSAWQNGSRPVICSLFVPKGSSTQILPRALRGEGACLQGRRDQNSEQNNQGRHCGILAAAVVSTLASCRQ</sequence>
<dbReference type="AlphaFoldDB" id="A0A8C0GIG9"/>
<evidence type="ECO:0000313" key="1">
    <source>
        <dbReference type="Ensembl" id="ENSCABP00000005158.1"/>
    </source>
</evidence>
<reference evidence="1" key="1">
    <citation type="submission" date="2025-08" db="UniProtKB">
        <authorList>
            <consortium name="Ensembl"/>
        </authorList>
    </citation>
    <scope>IDENTIFICATION</scope>
</reference>
<protein>
    <submittedName>
        <fullName evidence="1">Uncharacterized protein</fullName>
    </submittedName>
</protein>
<dbReference type="Ensembl" id="ENSCABT00000005616.1">
    <property type="protein sequence ID" value="ENSCABP00000005158.1"/>
    <property type="gene ID" value="ENSCABG00000003888.1"/>
</dbReference>
<reference evidence="1" key="2">
    <citation type="submission" date="2025-09" db="UniProtKB">
        <authorList>
            <consortium name="Ensembl"/>
        </authorList>
    </citation>
    <scope>IDENTIFICATION</scope>
</reference>
<keyword evidence="2" id="KW-1185">Reference proteome</keyword>
<evidence type="ECO:0000313" key="2">
    <source>
        <dbReference type="Proteomes" id="UP000694404"/>
    </source>
</evidence>
<proteinExistence type="predicted"/>
<organism evidence="1 2">
    <name type="scientific">Chelonoidis abingdonii</name>
    <name type="common">Abingdon island giant tortoise</name>
    <name type="synonym">Testudo abingdonii</name>
    <dbReference type="NCBI Taxonomy" id="106734"/>
    <lineage>
        <taxon>Eukaryota</taxon>
        <taxon>Metazoa</taxon>
        <taxon>Chordata</taxon>
        <taxon>Craniata</taxon>
        <taxon>Vertebrata</taxon>
        <taxon>Euteleostomi</taxon>
        <taxon>Archelosauria</taxon>
        <taxon>Testudinata</taxon>
        <taxon>Testudines</taxon>
        <taxon>Cryptodira</taxon>
        <taxon>Durocryptodira</taxon>
        <taxon>Testudinoidea</taxon>
        <taxon>Testudinidae</taxon>
        <taxon>Chelonoidis</taxon>
    </lineage>
</organism>
<accession>A0A8C0GIG9</accession>